<accession>A0ABW7FBI7</accession>
<evidence type="ECO:0000313" key="1">
    <source>
        <dbReference type="EMBL" id="MFG6433449.1"/>
    </source>
</evidence>
<protein>
    <submittedName>
        <fullName evidence="1">Uncharacterized protein</fullName>
    </submittedName>
</protein>
<proteinExistence type="predicted"/>
<organism evidence="1 2">
    <name type="scientific">Pelomonas parva</name>
    <dbReference type="NCBI Taxonomy" id="3299032"/>
    <lineage>
        <taxon>Bacteria</taxon>
        <taxon>Pseudomonadati</taxon>
        <taxon>Pseudomonadota</taxon>
        <taxon>Betaproteobacteria</taxon>
        <taxon>Burkholderiales</taxon>
        <taxon>Sphaerotilaceae</taxon>
        <taxon>Roseateles</taxon>
    </lineage>
</organism>
<dbReference type="RefSeq" id="WP_394484177.1">
    <property type="nucleotide sequence ID" value="NZ_JBIGHV010000012.1"/>
</dbReference>
<name>A0ABW7FBI7_9BURK</name>
<evidence type="ECO:0000313" key="2">
    <source>
        <dbReference type="Proteomes" id="UP001606210"/>
    </source>
</evidence>
<dbReference type="Proteomes" id="UP001606210">
    <property type="component" value="Unassembled WGS sequence"/>
</dbReference>
<gene>
    <name evidence="1" type="ORF">ACG00Y_26315</name>
</gene>
<reference evidence="1 2" key="1">
    <citation type="submission" date="2024-08" db="EMBL/GenBank/DDBJ databases">
        <authorList>
            <person name="Lu H."/>
        </authorList>
    </citation>
    <scope>NUCLEOTIDE SEQUENCE [LARGE SCALE GENOMIC DNA]</scope>
    <source>
        <strain evidence="1 2">LYH14W</strain>
    </source>
</reference>
<comment type="caution">
    <text evidence="1">The sequence shown here is derived from an EMBL/GenBank/DDBJ whole genome shotgun (WGS) entry which is preliminary data.</text>
</comment>
<dbReference type="EMBL" id="JBIGHV010000012">
    <property type="protein sequence ID" value="MFG6433449.1"/>
    <property type="molecule type" value="Genomic_DNA"/>
</dbReference>
<sequence length="75" mass="8195">MTFLIGVAGRFFARGVHPTENGPRSMFADTDVDHTDANLLAVADLGLAVHLVARVRHINREEECVFHAIADTVPL</sequence>
<keyword evidence="2" id="KW-1185">Reference proteome</keyword>